<dbReference type="GO" id="GO:0003964">
    <property type="term" value="F:RNA-directed DNA polymerase activity"/>
    <property type="evidence" value="ECO:0007669"/>
    <property type="project" value="UniProtKB-KW"/>
</dbReference>
<sequence>MPMGATNAPKHFHQVMGIILSKLPFSHDIRYYQDDIFVAATDAKQLKQRYQRTIDYLMSQNFQINYDKSQLQCTDLLGYTLKNHTLSIPDQKWKRINELLHSNNLQLIQRAAQTLAYYKHTLNSNQQLTIQKLLTNKVKDSEILSIYSKALSSKPQMTFTTSAGEPLKLYLDTSNQAAGLVLKQANNTLLSASIPLPAVHNYANTNEAQGAYMLIKRYLSQIKDYVYTAKSELQVFSDNMLLAKALAGLSKITLGSETQYYARKIKILIATIKDTRTTYNYIQGKLNPADKPSRRTHKTQDTKWKATRQSNKHLAAKIFAHGTRSNFYHLFPKTNDKIKVDYKERNFQR</sequence>
<dbReference type="InterPro" id="IPR000477">
    <property type="entry name" value="RT_dom"/>
</dbReference>
<keyword evidence="2" id="KW-0548">Nucleotidyltransferase</keyword>
<dbReference type="Proteomes" id="UP000019763">
    <property type="component" value="Unassembled WGS sequence"/>
</dbReference>
<dbReference type="GeneID" id="22914402"/>
<protein>
    <submittedName>
        <fullName evidence="2">RNA-directed DNA polymerase</fullName>
    </submittedName>
</protein>
<organism evidence="2 3">
    <name type="scientific">Gregarina niphandrodes</name>
    <name type="common">Septate eugregarine</name>
    <dbReference type="NCBI Taxonomy" id="110365"/>
    <lineage>
        <taxon>Eukaryota</taxon>
        <taxon>Sar</taxon>
        <taxon>Alveolata</taxon>
        <taxon>Apicomplexa</taxon>
        <taxon>Conoidasida</taxon>
        <taxon>Gregarinasina</taxon>
        <taxon>Eugregarinorida</taxon>
        <taxon>Gregarinidae</taxon>
        <taxon>Gregarina</taxon>
    </lineage>
</organism>
<dbReference type="InterPro" id="IPR043502">
    <property type="entry name" value="DNA/RNA_pol_sf"/>
</dbReference>
<dbReference type="SUPFAM" id="SSF56672">
    <property type="entry name" value="DNA/RNA polymerases"/>
    <property type="match status" value="1"/>
</dbReference>
<name>A0A023B251_GRENI</name>
<evidence type="ECO:0000313" key="2">
    <source>
        <dbReference type="EMBL" id="EZG51317.1"/>
    </source>
</evidence>
<dbReference type="VEuPathDB" id="CryptoDB:GNI_124700"/>
<accession>A0A023B251</accession>
<dbReference type="PROSITE" id="PS50878">
    <property type="entry name" value="RT_POL"/>
    <property type="match status" value="1"/>
</dbReference>
<gene>
    <name evidence="2" type="ORF">GNI_124700</name>
</gene>
<dbReference type="EMBL" id="AFNH02000928">
    <property type="protein sequence ID" value="EZG51317.1"/>
    <property type="molecule type" value="Genomic_DNA"/>
</dbReference>
<proteinExistence type="predicted"/>
<dbReference type="RefSeq" id="XP_011131981.1">
    <property type="nucleotide sequence ID" value="XM_011133679.1"/>
</dbReference>
<keyword evidence="2" id="KW-0808">Transferase</keyword>
<dbReference type="Gene3D" id="3.30.70.270">
    <property type="match status" value="1"/>
</dbReference>
<dbReference type="InterPro" id="IPR043128">
    <property type="entry name" value="Rev_trsase/Diguanyl_cyclase"/>
</dbReference>
<evidence type="ECO:0000259" key="1">
    <source>
        <dbReference type="PROSITE" id="PS50878"/>
    </source>
</evidence>
<dbReference type="Pfam" id="PF00078">
    <property type="entry name" value="RVT_1"/>
    <property type="match status" value="1"/>
</dbReference>
<feature type="domain" description="Reverse transcriptase" evidence="1">
    <location>
        <begin position="1"/>
        <end position="98"/>
    </location>
</feature>
<keyword evidence="2" id="KW-0695">RNA-directed DNA polymerase</keyword>
<dbReference type="AlphaFoldDB" id="A0A023B251"/>
<reference evidence="2" key="1">
    <citation type="submission" date="2013-12" db="EMBL/GenBank/DDBJ databases">
        <authorList>
            <person name="Omoto C.K."/>
            <person name="Sibley D."/>
            <person name="Venepally P."/>
            <person name="Hadjithomas M."/>
            <person name="Karamycheva S."/>
            <person name="Brunk B."/>
            <person name="Roos D."/>
            <person name="Caler E."/>
            <person name="Lorenzi H."/>
        </authorList>
    </citation>
    <scope>NUCLEOTIDE SEQUENCE</scope>
</reference>
<comment type="caution">
    <text evidence="2">The sequence shown here is derived from an EMBL/GenBank/DDBJ whole genome shotgun (WGS) entry which is preliminary data.</text>
</comment>
<dbReference type="OrthoDB" id="420169at2759"/>
<keyword evidence="3" id="KW-1185">Reference proteome</keyword>
<evidence type="ECO:0000313" key="3">
    <source>
        <dbReference type="Proteomes" id="UP000019763"/>
    </source>
</evidence>